<dbReference type="Pfam" id="PF20684">
    <property type="entry name" value="Fung_rhodopsin"/>
    <property type="match status" value="1"/>
</dbReference>
<feature type="transmembrane region" description="Helical" evidence="6">
    <location>
        <begin position="135"/>
        <end position="161"/>
    </location>
</feature>
<keyword evidence="9" id="KW-1185">Reference proteome</keyword>
<dbReference type="EMBL" id="MU853868">
    <property type="protein sequence ID" value="KAK3936921.1"/>
    <property type="molecule type" value="Genomic_DNA"/>
</dbReference>
<protein>
    <recommendedName>
        <fullName evidence="7">Rhodopsin domain-containing protein</fullName>
    </recommendedName>
</protein>
<accession>A0AAN6S210</accession>
<evidence type="ECO:0000256" key="1">
    <source>
        <dbReference type="ARBA" id="ARBA00004141"/>
    </source>
</evidence>
<gene>
    <name evidence="8" type="ORF">QBC46DRAFT_268605</name>
</gene>
<dbReference type="InterPro" id="IPR052337">
    <property type="entry name" value="SAT4-like"/>
</dbReference>
<sequence>MASSTKQPIDPERAEENVTARILAIVTVSYALAMITASLRFYTRAVLVSSFGKDDVVMALAVLCSLVGLVTWIIGCQHGDGRHQETIDAESYAITLIMQYIQSVVTATFGFLFLKISIAMSLLRLSTGNWYRWILWGLSAFVCLYSALAFISFMTFCRPIAGMWDSNIPHHCYSKELYRNFGLFNAACNILTDVAFATLPIPIIWSLQMQRRTRIVLICILSGGYFAVALGIAKAVFIIAFVHEKDGTYEPWAPFFGYLQLNMGIIAACAPMLRPLLGRALRLSAKSTYKPYKDPNYYRAGKALDRMPRSGPNSARGYLKQNTNSGQFEVGDPRWSPVTAPRHDARGGLDLLAETDIFATIRQNKAMEKKDEITDEIVIERADPEFKLEKGIGITAG</sequence>
<evidence type="ECO:0000256" key="3">
    <source>
        <dbReference type="ARBA" id="ARBA00022989"/>
    </source>
</evidence>
<feature type="transmembrane region" description="Helical" evidence="6">
    <location>
        <begin position="215"/>
        <end position="243"/>
    </location>
</feature>
<feature type="transmembrane region" description="Helical" evidence="6">
    <location>
        <begin position="94"/>
        <end position="114"/>
    </location>
</feature>
<dbReference type="AlphaFoldDB" id="A0AAN6S210"/>
<dbReference type="GO" id="GO:0016020">
    <property type="term" value="C:membrane"/>
    <property type="evidence" value="ECO:0007669"/>
    <property type="project" value="UniProtKB-SubCell"/>
</dbReference>
<comment type="caution">
    <text evidence="8">The sequence shown here is derived from an EMBL/GenBank/DDBJ whole genome shotgun (WGS) entry which is preliminary data.</text>
</comment>
<organism evidence="8 9">
    <name type="scientific">Diplogelasinospora grovesii</name>
    <dbReference type="NCBI Taxonomy" id="303347"/>
    <lineage>
        <taxon>Eukaryota</taxon>
        <taxon>Fungi</taxon>
        <taxon>Dikarya</taxon>
        <taxon>Ascomycota</taxon>
        <taxon>Pezizomycotina</taxon>
        <taxon>Sordariomycetes</taxon>
        <taxon>Sordariomycetidae</taxon>
        <taxon>Sordariales</taxon>
        <taxon>Diplogelasinosporaceae</taxon>
        <taxon>Diplogelasinospora</taxon>
    </lineage>
</organism>
<keyword evidence="4 6" id="KW-0472">Membrane</keyword>
<feature type="domain" description="Rhodopsin" evidence="7">
    <location>
        <begin position="39"/>
        <end position="278"/>
    </location>
</feature>
<name>A0AAN6S210_9PEZI</name>
<evidence type="ECO:0000256" key="2">
    <source>
        <dbReference type="ARBA" id="ARBA00022692"/>
    </source>
</evidence>
<dbReference type="PANTHER" id="PTHR33048">
    <property type="entry name" value="PTH11-LIKE INTEGRAL MEMBRANE PROTEIN (AFU_ORTHOLOGUE AFUA_5G11245)"/>
    <property type="match status" value="1"/>
</dbReference>
<comment type="subcellular location">
    <subcellularLocation>
        <location evidence="1">Membrane</location>
        <topology evidence="1">Multi-pass membrane protein</topology>
    </subcellularLocation>
</comment>
<comment type="similarity">
    <text evidence="5">Belongs to the SAT4 family.</text>
</comment>
<dbReference type="Proteomes" id="UP001303473">
    <property type="component" value="Unassembled WGS sequence"/>
</dbReference>
<evidence type="ECO:0000313" key="8">
    <source>
        <dbReference type="EMBL" id="KAK3936921.1"/>
    </source>
</evidence>
<proteinExistence type="inferred from homology"/>
<evidence type="ECO:0000259" key="7">
    <source>
        <dbReference type="Pfam" id="PF20684"/>
    </source>
</evidence>
<evidence type="ECO:0000313" key="9">
    <source>
        <dbReference type="Proteomes" id="UP001303473"/>
    </source>
</evidence>
<reference evidence="9" key="1">
    <citation type="journal article" date="2023" name="Mol. Phylogenet. Evol.">
        <title>Genome-scale phylogeny and comparative genomics of the fungal order Sordariales.</title>
        <authorList>
            <person name="Hensen N."/>
            <person name="Bonometti L."/>
            <person name="Westerberg I."/>
            <person name="Brannstrom I.O."/>
            <person name="Guillou S."/>
            <person name="Cros-Aarteil S."/>
            <person name="Calhoun S."/>
            <person name="Haridas S."/>
            <person name="Kuo A."/>
            <person name="Mondo S."/>
            <person name="Pangilinan J."/>
            <person name="Riley R."/>
            <person name="LaButti K."/>
            <person name="Andreopoulos B."/>
            <person name="Lipzen A."/>
            <person name="Chen C."/>
            <person name="Yan M."/>
            <person name="Daum C."/>
            <person name="Ng V."/>
            <person name="Clum A."/>
            <person name="Steindorff A."/>
            <person name="Ohm R.A."/>
            <person name="Martin F."/>
            <person name="Silar P."/>
            <person name="Natvig D.O."/>
            <person name="Lalanne C."/>
            <person name="Gautier V."/>
            <person name="Ament-Velasquez S.L."/>
            <person name="Kruys A."/>
            <person name="Hutchinson M.I."/>
            <person name="Powell A.J."/>
            <person name="Barry K."/>
            <person name="Miller A.N."/>
            <person name="Grigoriev I.V."/>
            <person name="Debuchy R."/>
            <person name="Gladieux P."/>
            <person name="Hiltunen Thoren M."/>
            <person name="Johannesson H."/>
        </authorList>
    </citation>
    <scope>NUCLEOTIDE SEQUENCE [LARGE SCALE GENOMIC DNA]</scope>
    <source>
        <strain evidence="9">CBS 340.73</strain>
    </source>
</reference>
<evidence type="ECO:0000256" key="4">
    <source>
        <dbReference type="ARBA" id="ARBA00023136"/>
    </source>
</evidence>
<evidence type="ECO:0000256" key="5">
    <source>
        <dbReference type="ARBA" id="ARBA00038359"/>
    </source>
</evidence>
<evidence type="ECO:0000256" key="6">
    <source>
        <dbReference type="SAM" id="Phobius"/>
    </source>
</evidence>
<feature type="transmembrane region" description="Helical" evidence="6">
    <location>
        <begin position="181"/>
        <end position="203"/>
    </location>
</feature>
<keyword evidence="3 6" id="KW-1133">Transmembrane helix</keyword>
<feature type="transmembrane region" description="Helical" evidence="6">
    <location>
        <begin position="20"/>
        <end position="43"/>
    </location>
</feature>
<dbReference type="InterPro" id="IPR049326">
    <property type="entry name" value="Rhodopsin_dom_fungi"/>
</dbReference>
<feature type="transmembrane region" description="Helical" evidence="6">
    <location>
        <begin position="255"/>
        <end position="277"/>
    </location>
</feature>
<feature type="transmembrane region" description="Helical" evidence="6">
    <location>
        <begin position="55"/>
        <end position="74"/>
    </location>
</feature>
<dbReference type="PANTHER" id="PTHR33048:SF167">
    <property type="entry name" value="INTEGRAL MEMBRANE PROTEIN"/>
    <property type="match status" value="1"/>
</dbReference>
<keyword evidence="2 6" id="KW-0812">Transmembrane</keyword>